<protein>
    <submittedName>
        <fullName evidence="2">Uncharacterized protein</fullName>
    </submittedName>
</protein>
<reference evidence="2 3" key="1">
    <citation type="journal article" date="2012" name="Appl. Environ. Microbiol.">
        <title>Short-read sequencing for genomic analysis of the brown rot fungus Fibroporia radiculosa.</title>
        <authorList>
            <person name="Tang J.D."/>
            <person name="Perkins A.D."/>
            <person name="Sonstegard T.S."/>
            <person name="Schroeder S.G."/>
            <person name="Burgess S.C."/>
            <person name="Diehl S.V."/>
        </authorList>
    </citation>
    <scope>NUCLEOTIDE SEQUENCE [LARGE SCALE GENOMIC DNA]</scope>
    <source>
        <strain evidence="2 3">TFFH 294</strain>
    </source>
</reference>
<dbReference type="EMBL" id="HE797041">
    <property type="protein sequence ID" value="CCM01570.1"/>
    <property type="molecule type" value="Genomic_DNA"/>
</dbReference>
<dbReference type="STRING" id="599839.J4GNK9"/>
<feature type="compositionally biased region" description="Low complexity" evidence="1">
    <location>
        <begin position="8"/>
        <end position="22"/>
    </location>
</feature>
<sequence>MAGSGVRTQPAASTSGSASTRSPATDYGAFVLQILPSMTRAAGSIDQRLLRQCIGLSSSYLITDTTMDTERGLSSWRIGFGRLIDLVVALHKRGELELDTVNEASKACSECWTVAGQWREMEAGRDSIRDVAARLKSLLDENGKTYRGGRVYVP</sequence>
<gene>
    <name evidence="2" type="ORF">FIBRA_03630</name>
</gene>
<keyword evidence="3" id="KW-1185">Reference proteome</keyword>
<proteinExistence type="predicted"/>
<feature type="region of interest" description="Disordered" evidence="1">
    <location>
        <begin position="1"/>
        <end position="22"/>
    </location>
</feature>
<evidence type="ECO:0000256" key="1">
    <source>
        <dbReference type="SAM" id="MobiDB-lite"/>
    </source>
</evidence>
<dbReference type="GeneID" id="24096481"/>
<organism evidence="2 3">
    <name type="scientific">Fibroporia radiculosa</name>
    <dbReference type="NCBI Taxonomy" id="599839"/>
    <lineage>
        <taxon>Eukaryota</taxon>
        <taxon>Fungi</taxon>
        <taxon>Dikarya</taxon>
        <taxon>Basidiomycota</taxon>
        <taxon>Agaricomycotina</taxon>
        <taxon>Agaricomycetes</taxon>
        <taxon>Polyporales</taxon>
        <taxon>Fibroporiaceae</taxon>
        <taxon>Fibroporia</taxon>
    </lineage>
</organism>
<dbReference type="HOGENOM" id="CLU_124552_0_0_1"/>
<dbReference type="Proteomes" id="UP000006352">
    <property type="component" value="Unassembled WGS sequence"/>
</dbReference>
<name>J4GNK9_9APHY</name>
<evidence type="ECO:0000313" key="2">
    <source>
        <dbReference type="EMBL" id="CCM01570.1"/>
    </source>
</evidence>
<dbReference type="OrthoDB" id="3358904at2759"/>
<evidence type="ECO:0000313" key="3">
    <source>
        <dbReference type="Proteomes" id="UP000006352"/>
    </source>
</evidence>
<dbReference type="InParanoid" id="J4GNK9"/>
<dbReference type="RefSeq" id="XP_012180853.1">
    <property type="nucleotide sequence ID" value="XM_012325463.1"/>
</dbReference>
<accession>J4GNK9</accession>
<dbReference type="AlphaFoldDB" id="J4GNK9"/>